<accession>A0A4V4H5S1</accession>
<dbReference type="STRING" id="52838.A0A4V4H5S1"/>
<comment type="caution">
    <text evidence="2">The sequence shown here is derived from an EMBL/GenBank/DDBJ whole genome shotgun (WGS) entry which is preliminary data.</text>
</comment>
<name>A0A4V4H5S1_MUSBA</name>
<dbReference type="AlphaFoldDB" id="A0A4V4H5S1"/>
<dbReference type="Proteomes" id="UP000317650">
    <property type="component" value="Chromosome 3"/>
</dbReference>
<protein>
    <recommendedName>
        <fullName evidence="4">FHA domain-containing protein</fullName>
    </recommendedName>
</protein>
<sequence length="358" mass="38786">MRGFDTHGYLQEEPTSSPKGQRAVPKEEETPAADDQPAANLPVEAGDADVQDEKPREGASGALLEVVGRKGYVQVNGKTFERNSNIVITAGDEVIFSPSGKHAYIYQQLKNEKSATAMLQSSLDISELKGFSAKDIQIETRSGDSSAVAGASILASLSNNMKDLSAIPPASNAENAQQGLEKPVLASVCDASEDCNPDLEKGSDILKETFENDGGAVVPSDNTDAVTSSDLGANETIQHDNIGPHAHLDDDIGKNSSINYEIRSGMRTFAGSPSSEMDLTGNVFKVIEDQRELLKDVDLPASLPTTRCQAFKDGLKHGILDSGDIQVSFERFPYYLRREHRWEDKENNEKRRKDGGED</sequence>
<gene>
    <name evidence="2" type="ORF">C4D60_Mb03t00650</name>
</gene>
<organism evidence="2 3">
    <name type="scientific">Musa balbisiana</name>
    <name type="common">Banana</name>
    <dbReference type="NCBI Taxonomy" id="52838"/>
    <lineage>
        <taxon>Eukaryota</taxon>
        <taxon>Viridiplantae</taxon>
        <taxon>Streptophyta</taxon>
        <taxon>Embryophyta</taxon>
        <taxon>Tracheophyta</taxon>
        <taxon>Spermatophyta</taxon>
        <taxon>Magnoliopsida</taxon>
        <taxon>Liliopsida</taxon>
        <taxon>Zingiberales</taxon>
        <taxon>Musaceae</taxon>
        <taxon>Musa</taxon>
    </lineage>
</organism>
<dbReference type="EMBL" id="PYDT01000006">
    <property type="protein sequence ID" value="THU57166.1"/>
    <property type="molecule type" value="Genomic_DNA"/>
</dbReference>
<evidence type="ECO:0008006" key="4">
    <source>
        <dbReference type="Google" id="ProtNLM"/>
    </source>
</evidence>
<evidence type="ECO:0000256" key="1">
    <source>
        <dbReference type="SAM" id="MobiDB-lite"/>
    </source>
</evidence>
<evidence type="ECO:0000313" key="3">
    <source>
        <dbReference type="Proteomes" id="UP000317650"/>
    </source>
</evidence>
<proteinExistence type="predicted"/>
<reference evidence="2 3" key="1">
    <citation type="journal article" date="2019" name="Nat. Plants">
        <title>Genome sequencing of Musa balbisiana reveals subgenome evolution and function divergence in polyploid bananas.</title>
        <authorList>
            <person name="Yao X."/>
        </authorList>
    </citation>
    <scope>NUCLEOTIDE SEQUENCE [LARGE SCALE GENOMIC DNA]</scope>
    <source>
        <strain evidence="3">cv. DH-PKW</strain>
        <tissue evidence="2">Leaves</tissue>
    </source>
</reference>
<evidence type="ECO:0000313" key="2">
    <source>
        <dbReference type="EMBL" id="THU57166.1"/>
    </source>
</evidence>
<feature type="region of interest" description="Disordered" evidence="1">
    <location>
        <begin position="1"/>
        <end position="61"/>
    </location>
</feature>
<keyword evidence="3" id="KW-1185">Reference proteome</keyword>